<evidence type="ECO:0000313" key="4">
    <source>
        <dbReference type="Proteomes" id="UP001233172"/>
    </source>
</evidence>
<feature type="compositionally biased region" description="Basic and acidic residues" evidence="1">
    <location>
        <begin position="32"/>
        <end position="45"/>
    </location>
</feature>
<feature type="region of interest" description="Disordered" evidence="1">
    <location>
        <begin position="32"/>
        <end position="72"/>
    </location>
</feature>
<keyword evidence="2" id="KW-0472">Membrane</keyword>
<accession>A0AAD8ANL5</accession>
<keyword evidence="2" id="KW-0812">Transmembrane</keyword>
<evidence type="ECO:0000256" key="1">
    <source>
        <dbReference type="SAM" id="MobiDB-lite"/>
    </source>
</evidence>
<keyword evidence="2" id="KW-1133">Transmembrane helix</keyword>
<reference evidence="3" key="2">
    <citation type="submission" date="2023-04" db="EMBL/GenBank/DDBJ databases">
        <authorList>
            <person name="Bu L."/>
            <person name="Lu L."/>
            <person name="Laidemitt M.R."/>
            <person name="Zhang S.M."/>
            <person name="Mutuku M."/>
            <person name="Mkoji G."/>
            <person name="Steinauer M."/>
            <person name="Loker E.S."/>
        </authorList>
    </citation>
    <scope>NUCLEOTIDE SEQUENCE</scope>
    <source>
        <strain evidence="3">KasaAsao</strain>
        <tissue evidence="3">Whole Snail</tissue>
    </source>
</reference>
<feature type="transmembrane region" description="Helical" evidence="2">
    <location>
        <begin position="12"/>
        <end position="29"/>
    </location>
</feature>
<name>A0AAD8ANL5_BIOPF</name>
<sequence length="72" mass="8258">MSERIRRLEWGANLIGGLMAVVSVVLSLARERNGDGGANRDNDNARHRHGNRCGRRGYRRRLDFPARRRSQT</sequence>
<dbReference type="Proteomes" id="UP001233172">
    <property type="component" value="Unassembled WGS sequence"/>
</dbReference>
<protein>
    <submittedName>
        <fullName evidence="3">Uncharacterized protein</fullName>
    </submittedName>
</protein>
<reference evidence="3" key="1">
    <citation type="journal article" date="2023" name="PLoS Negl. Trop. Dis.">
        <title>A genome sequence for Biomphalaria pfeifferi, the major vector snail for the human-infecting parasite Schistosoma mansoni.</title>
        <authorList>
            <person name="Bu L."/>
            <person name="Lu L."/>
            <person name="Laidemitt M.R."/>
            <person name="Zhang S.M."/>
            <person name="Mutuku M."/>
            <person name="Mkoji G."/>
            <person name="Steinauer M."/>
            <person name="Loker E.S."/>
        </authorList>
    </citation>
    <scope>NUCLEOTIDE SEQUENCE</scope>
    <source>
        <strain evidence="3">KasaAsao</strain>
    </source>
</reference>
<gene>
    <name evidence="3" type="ORF">Bpfe_031039</name>
</gene>
<proteinExistence type="predicted"/>
<feature type="compositionally biased region" description="Basic residues" evidence="1">
    <location>
        <begin position="46"/>
        <end position="59"/>
    </location>
</feature>
<dbReference type="AlphaFoldDB" id="A0AAD8ANL5"/>
<organism evidence="3 4">
    <name type="scientific">Biomphalaria pfeifferi</name>
    <name type="common">Bloodfluke planorb</name>
    <name type="synonym">Freshwater snail</name>
    <dbReference type="NCBI Taxonomy" id="112525"/>
    <lineage>
        <taxon>Eukaryota</taxon>
        <taxon>Metazoa</taxon>
        <taxon>Spiralia</taxon>
        <taxon>Lophotrochozoa</taxon>
        <taxon>Mollusca</taxon>
        <taxon>Gastropoda</taxon>
        <taxon>Heterobranchia</taxon>
        <taxon>Euthyneura</taxon>
        <taxon>Panpulmonata</taxon>
        <taxon>Hygrophila</taxon>
        <taxon>Lymnaeoidea</taxon>
        <taxon>Planorbidae</taxon>
        <taxon>Biomphalaria</taxon>
    </lineage>
</organism>
<evidence type="ECO:0000313" key="3">
    <source>
        <dbReference type="EMBL" id="KAK0039554.1"/>
    </source>
</evidence>
<comment type="caution">
    <text evidence="3">The sequence shown here is derived from an EMBL/GenBank/DDBJ whole genome shotgun (WGS) entry which is preliminary data.</text>
</comment>
<keyword evidence="4" id="KW-1185">Reference proteome</keyword>
<dbReference type="EMBL" id="JASAOG010000440">
    <property type="protein sequence ID" value="KAK0039554.1"/>
    <property type="molecule type" value="Genomic_DNA"/>
</dbReference>
<evidence type="ECO:0000256" key="2">
    <source>
        <dbReference type="SAM" id="Phobius"/>
    </source>
</evidence>